<dbReference type="Proteomes" id="UP000830055">
    <property type="component" value="Chromosome"/>
</dbReference>
<dbReference type="PANTHER" id="PTHR21432:SF20">
    <property type="entry name" value="ACETYL-COA HYDROLASE"/>
    <property type="match status" value="1"/>
</dbReference>
<dbReference type="PANTHER" id="PTHR21432">
    <property type="entry name" value="ACETYL-COA HYDROLASE-RELATED"/>
    <property type="match status" value="1"/>
</dbReference>
<evidence type="ECO:0000313" key="5">
    <source>
        <dbReference type="Proteomes" id="UP000830055"/>
    </source>
</evidence>
<dbReference type="SUPFAM" id="SSF55729">
    <property type="entry name" value="Acyl-CoA N-acyltransferases (Nat)"/>
    <property type="match status" value="1"/>
</dbReference>
<comment type="similarity">
    <text evidence="1">Belongs to the acetyl-CoA hydrolase/transferase family.</text>
</comment>
<evidence type="ECO:0000256" key="1">
    <source>
        <dbReference type="ARBA" id="ARBA00009632"/>
    </source>
</evidence>
<evidence type="ECO:0000313" key="4">
    <source>
        <dbReference type="EMBL" id="BDD88948.1"/>
    </source>
</evidence>
<name>A0ABM7WDB8_9BACT</name>
<accession>A0ABM7WDB8</accession>
<dbReference type="Gene3D" id="3.40.1080.20">
    <property type="entry name" value="Acetyl-CoA hydrolase/transferase C-terminal domain"/>
    <property type="match status" value="1"/>
</dbReference>
<dbReference type="InterPro" id="IPR037171">
    <property type="entry name" value="NagB/RpiA_transferase-like"/>
</dbReference>
<keyword evidence="5" id="KW-1185">Reference proteome</keyword>
<feature type="domain" description="N-acetyltransferase" evidence="3">
    <location>
        <begin position="470"/>
        <end position="625"/>
    </location>
</feature>
<dbReference type="EMBL" id="AP025516">
    <property type="protein sequence ID" value="BDD88948.1"/>
    <property type="molecule type" value="Genomic_DNA"/>
</dbReference>
<dbReference type="Gene3D" id="3.40.1080.10">
    <property type="entry name" value="Glutaconate Coenzyme A-transferase"/>
    <property type="match status" value="1"/>
</dbReference>
<dbReference type="Gene3D" id="3.30.750.70">
    <property type="entry name" value="4-hydroxybutyrate coenzyme like domains"/>
    <property type="match status" value="1"/>
</dbReference>
<dbReference type="Pfam" id="PF00583">
    <property type="entry name" value="Acetyltransf_1"/>
    <property type="match status" value="1"/>
</dbReference>
<dbReference type="Gene3D" id="3.40.630.30">
    <property type="match status" value="1"/>
</dbReference>
<reference evidence="4 5" key="1">
    <citation type="submission" date="2022-01" db="EMBL/GenBank/DDBJ databases">
        <title>Desulfofustis limnae sp. nov., a novel mesophilic sulfate-reducing bacterium isolated from marsh soil.</title>
        <authorList>
            <person name="Watanabe M."/>
            <person name="Takahashi A."/>
            <person name="Kojima H."/>
            <person name="Fukui M."/>
        </authorList>
    </citation>
    <scope>NUCLEOTIDE SEQUENCE [LARGE SCALE GENOMIC DNA]</scope>
    <source>
        <strain evidence="4 5">PPLL</strain>
    </source>
</reference>
<protein>
    <recommendedName>
        <fullName evidence="3">N-acetyltransferase domain-containing protein</fullName>
    </recommendedName>
</protein>
<dbReference type="InterPro" id="IPR003702">
    <property type="entry name" value="ActCoA_hydro_N"/>
</dbReference>
<dbReference type="InterPro" id="IPR046433">
    <property type="entry name" value="ActCoA_hydro"/>
</dbReference>
<gene>
    <name evidence="4" type="ORF">DPPLL_33130</name>
</gene>
<dbReference type="InterPro" id="IPR026888">
    <property type="entry name" value="AcetylCoA_hyd_C"/>
</dbReference>
<dbReference type="Pfam" id="PF13336">
    <property type="entry name" value="AcetylCoA_hyd_C"/>
    <property type="match status" value="1"/>
</dbReference>
<proteinExistence type="inferred from homology"/>
<dbReference type="SUPFAM" id="SSF100950">
    <property type="entry name" value="NagB/RpiA/CoA transferase-like"/>
    <property type="match status" value="2"/>
</dbReference>
<dbReference type="RefSeq" id="WP_284152276.1">
    <property type="nucleotide sequence ID" value="NZ_AP025516.1"/>
</dbReference>
<dbReference type="InterPro" id="IPR038460">
    <property type="entry name" value="AcetylCoA_hyd_C_sf"/>
</dbReference>
<dbReference type="InterPro" id="IPR016181">
    <property type="entry name" value="Acyl_CoA_acyltransferase"/>
</dbReference>
<dbReference type="PROSITE" id="PS51186">
    <property type="entry name" value="GNAT"/>
    <property type="match status" value="1"/>
</dbReference>
<dbReference type="Pfam" id="PF02550">
    <property type="entry name" value="AcetylCoA_hydro"/>
    <property type="match status" value="1"/>
</dbReference>
<dbReference type="CDD" id="cd04301">
    <property type="entry name" value="NAT_SF"/>
    <property type="match status" value="1"/>
</dbReference>
<evidence type="ECO:0000259" key="3">
    <source>
        <dbReference type="PROSITE" id="PS51186"/>
    </source>
</evidence>
<organism evidence="4 5">
    <name type="scientific">Desulfofustis limnaeus</name>
    <dbReference type="NCBI Taxonomy" id="2740163"/>
    <lineage>
        <taxon>Bacteria</taxon>
        <taxon>Pseudomonadati</taxon>
        <taxon>Thermodesulfobacteriota</taxon>
        <taxon>Desulfobulbia</taxon>
        <taxon>Desulfobulbales</taxon>
        <taxon>Desulfocapsaceae</taxon>
        <taxon>Desulfofustis</taxon>
    </lineage>
</organism>
<sequence length="628" mass="68795">MPASQYWADRYLQRRVSGATAIGYIKSGQRVFIGSGCGEPQHLVQCLTEAANSFSGLEIVRLLGRETASLTAIADRTKDTSLNIRSIYLGSATAEAIAQHRRFITPMNMSDVSSLFLSRKMPLHVALVQVSPPDDFGWMSLGISVDVTMAAARSADIVVAQVNSKMPRVMGSSFIHVNYVDYFVEYEEELLAVSPVRELTEAAALIGSHITHLIDDGSTLQIGLDAASQATVRGLENKNDLGIHSQFLTDDIMQLYAKGNITNLKKGLNEGKMVASMAVGSKDLYEFLNDNPAVDFRPSDYVNDPFVIAQHRRMVSLNVAYIMDLTGQVAAEASALTRFAGVSGIPDFVRGARRSAGGKSILMLCSTQLQADGSTRSSVVPTMGDTAVVVPRGDVHYVVSEYGAVNLFGKSLQERVVAMISIAHPDYREDLFEAAKQQGLIGRERSLGEAAKAVYPVRLEETIEIGGTEVVIRPAKPVDERRIQEHYYTLPKEDVVSRFFGQKTIFARKDVEIRSQIDYVNSLTLVAVVGEFGFGKVVGVAEFMRLKDENLAEVAFSVSPEFQGKGLGRIFLHKLSEVARESGISGLIAYTFPSNVPMIALFRTLPYKVHKQLEDGELVLTCRFDELA</sequence>
<dbReference type="InterPro" id="IPR000182">
    <property type="entry name" value="GNAT_dom"/>
</dbReference>
<keyword evidence="2" id="KW-0808">Transferase</keyword>
<evidence type="ECO:0000256" key="2">
    <source>
        <dbReference type="ARBA" id="ARBA00022679"/>
    </source>
</evidence>